<feature type="compositionally biased region" description="Polar residues" evidence="7">
    <location>
        <begin position="516"/>
        <end position="527"/>
    </location>
</feature>
<dbReference type="InterPro" id="IPR003657">
    <property type="entry name" value="WRKY_dom"/>
</dbReference>
<evidence type="ECO:0000256" key="4">
    <source>
        <dbReference type="ARBA" id="ARBA00023163"/>
    </source>
</evidence>
<keyword evidence="10" id="KW-1185">Reference proteome</keyword>
<evidence type="ECO:0000256" key="1">
    <source>
        <dbReference type="ARBA" id="ARBA00004123"/>
    </source>
</evidence>
<evidence type="ECO:0000256" key="5">
    <source>
        <dbReference type="ARBA" id="ARBA00023242"/>
    </source>
</evidence>
<keyword evidence="6" id="KW-0175">Coiled coil</keyword>
<feature type="compositionally biased region" description="Polar residues" evidence="7">
    <location>
        <begin position="64"/>
        <end position="73"/>
    </location>
</feature>
<keyword evidence="5" id="KW-0539">Nucleus</keyword>
<dbReference type="FunFam" id="2.20.25.80:FF:000002">
    <property type="entry name" value="probable WRKY transcription factor 31"/>
    <property type="match status" value="1"/>
</dbReference>
<dbReference type="OrthoDB" id="2020995at2759"/>
<name>A0A200R1Q6_MACCD</name>
<dbReference type="InParanoid" id="A0A200R1Q6"/>
<dbReference type="InterPro" id="IPR036576">
    <property type="entry name" value="WRKY_dom_sf"/>
</dbReference>
<accession>A0A200R1Q6</accession>
<dbReference type="EMBL" id="MVGT01000481">
    <property type="protein sequence ID" value="OVA16621.1"/>
    <property type="molecule type" value="Genomic_DNA"/>
</dbReference>
<evidence type="ECO:0000313" key="9">
    <source>
        <dbReference type="EMBL" id="OVA16621.1"/>
    </source>
</evidence>
<evidence type="ECO:0000256" key="7">
    <source>
        <dbReference type="SAM" id="MobiDB-lite"/>
    </source>
</evidence>
<dbReference type="OMA" id="KCEANGM"/>
<dbReference type="Pfam" id="PF03106">
    <property type="entry name" value="WRKY"/>
    <property type="match status" value="1"/>
</dbReference>
<feature type="region of interest" description="Disordered" evidence="7">
    <location>
        <begin position="50"/>
        <end position="89"/>
    </location>
</feature>
<feature type="domain" description="WRKY" evidence="8">
    <location>
        <begin position="206"/>
        <end position="272"/>
    </location>
</feature>
<dbReference type="GO" id="GO:0043565">
    <property type="term" value="F:sequence-specific DNA binding"/>
    <property type="evidence" value="ECO:0007669"/>
    <property type="project" value="InterPro"/>
</dbReference>
<evidence type="ECO:0000256" key="6">
    <source>
        <dbReference type="SAM" id="Coils"/>
    </source>
</evidence>
<reference evidence="9 10" key="1">
    <citation type="journal article" date="2017" name="Mol. Plant">
        <title>The Genome of Medicinal Plant Macleaya cordata Provides New Insights into Benzylisoquinoline Alkaloids Metabolism.</title>
        <authorList>
            <person name="Liu X."/>
            <person name="Liu Y."/>
            <person name="Huang P."/>
            <person name="Ma Y."/>
            <person name="Qing Z."/>
            <person name="Tang Q."/>
            <person name="Cao H."/>
            <person name="Cheng P."/>
            <person name="Zheng Y."/>
            <person name="Yuan Z."/>
            <person name="Zhou Y."/>
            <person name="Liu J."/>
            <person name="Tang Z."/>
            <person name="Zhuo Y."/>
            <person name="Zhang Y."/>
            <person name="Yu L."/>
            <person name="Huang J."/>
            <person name="Yang P."/>
            <person name="Peng Q."/>
            <person name="Zhang J."/>
            <person name="Jiang W."/>
            <person name="Zhang Z."/>
            <person name="Lin K."/>
            <person name="Ro D.K."/>
            <person name="Chen X."/>
            <person name="Xiong X."/>
            <person name="Shang Y."/>
            <person name="Huang S."/>
            <person name="Zeng J."/>
        </authorList>
    </citation>
    <scope>NUCLEOTIDE SEQUENCE [LARGE SCALE GENOMIC DNA]</scope>
    <source>
        <strain evidence="10">cv. BLH2017</strain>
        <tissue evidence="9">Root</tissue>
    </source>
</reference>
<organism evidence="9 10">
    <name type="scientific">Macleaya cordata</name>
    <name type="common">Five-seeded plume-poppy</name>
    <name type="synonym">Bocconia cordata</name>
    <dbReference type="NCBI Taxonomy" id="56857"/>
    <lineage>
        <taxon>Eukaryota</taxon>
        <taxon>Viridiplantae</taxon>
        <taxon>Streptophyta</taxon>
        <taxon>Embryophyta</taxon>
        <taxon>Tracheophyta</taxon>
        <taxon>Spermatophyta</taxon>
        <taxon>Magnoliopsida</taxon>
        <taxon>Ranunculales</taxon>
        <taxon>Papaveraceae</taxon>
        <taxon>Papaveroideae</taxon>
        <taxon>Macleaya</taxon>
    </lineage>
</organism>
<dbReference type="SMART" id="SM00774">
    <property type="entry name" value="WRKY"/>
    <property type="match status" value="1"/>
</dbReference>
<dbReference type="PROSITE" id="PS50811">
    <property type="entry name" value="WRKY"/>
    <property type="match status" value="1"/>
</dbReference>
<dbReference type="GO" id="GO:0005634">
    <property type="term" value="C:nucleus"/>
    <property type="evidence" value="ECO:0007669"/>
    <property type="project" value="UniProtKB-SubCell"/>
</dbReference>
<dbReference type="SUPFAM" id="SSF118290">
    <property type="entry name" value="WRKY DNA-binding domain"/>
    <property type="match status" value="1"/>
</dbReference>
<dbReference type="Proteomes" id="UP000195402">
    <property type="component" value="Unassembled WGS sequence"/>
</dbReference>
<gene>
    <name evidence="9" type="ORF">BVC80_1543g55</name>
</gene>
<dbReference type="InterPro" id="IPR044810">
    <property type="entry name" value="WRKY_plant"/>
</dbReference>
<protein>
    <submittedName>
        <fullName evidence="9">DNA-binding WRKY</fullName>
    </submittedName>
</protein>
<evidence type="ECO:0000256" key="2">
    <source>
        <dbReference type="ARBA" id="ARBA00023015"/>
    </source>
</evidence>
<comment type="subcellular location">
    <subcellularLocation>
        <location evidence="1">Nucleus</location>
    </subcellularLocation>
</comment>
<dbReference type="PANTHER" id="PTHR31429">
    <property type="entry name" value="WRKY TRANSCRIPTION FACTOR 36-RELATED"/>
    <property type="match status" value="1"/>
</dbReference>
<evidence type="ECO:0000259" key="8">
    <source>
        <dbReference type="PROSITE" id="PS50811"/>
    </source>
</evidence>
<dbReference type="PANTHER" id="PTHR31429:SF59">
    <property type="entry name" value="WRKY TRANSCRIPTION FACTOR 47-RELATED"/>
    <property type="match status" value="1"/>
</dbReference>
<dbReference type="AlphaFoldDB" id="A0A200R1Q6"/>
<keyword evidence="3 9" id="KW-0238">DNA-binding</keyword>
<feature type="compositionally biased region" description="Polar residues" evidence="7">
    <location>
        <begin position="159"/>
        <end position="170"/>
    </location>
</feature>
<feature type="region of interest" description="Disordered" evidence="7">
    <location>
        <begin position="159"/>
        <end position="201"/>
    </location>
</feature>
<dbReference type="GO" id="GO:0003700">
    <property type="term" value="F:DNA-binding transcription factor activity"/>
    <property type="evidence" value="ECO:0007669"/>
    <property type="project" value="InterPro"/>
</dbReference>
<feature type="region of interest" description="Disordered" evidence="7">
    <location>
        <begin position="449"/>
        <end position="495"/>
    </location>
</feature>
<keyword evidence="2" id="KW-0805">Transcription regulation</keyword>
<evidence type="ECO:0000313" key="10">
    <source>
        <dbReference type="Proteomes" id="UP000195402"/>
    </source>
</evidence>
<feature type="coiled-coil region" evidence="6">
    <location>
        <begin position="6"/>
        <end position="40"/>
    </location>
</feature>
<feature type="compositionally biased region" description="Basic and acidic residues" evidence="7">
    <location>
        <begin position="171"/>
        <end position="181"/>
    </location>
</feature>
<comment type="caution">
    <text evidence="9">The sequence shown here is derived from an EMBL/GenBank/DDBJ whole genome shotgun (WGS) entry which is preliminary data.</text>
</comment>
<feature type="region of interest" description="Disordered" evidence="7">
    <location>
        <begin position="106"/>
        <end position="133"/>
    </location>
</feature>
<proteinExistence type="predicted"/>
<evidence type="ECO:0000256" key="3">
    <source>
        <dbReference type="ARBA" id="ARBA00023125"/>
    </source>
</evidence>
<sequence length="527" mass="57385">MLKVELDRLKDENRKLRSMLDQISSSYNALQCQLLELMEQQDERDQIISSGRRDHENDDDEKNGMSSPTSTAKLQLMETDGPSTRQPTDNIIKDHQIHSHLIREQDNEEAKLDQPPQASPTTTTTTSNIKIKVMSKEHYHRDYDDDDDDDDDQMLLQTASGRKRQQQSSMTEDHTNGDNHLQKLKSPEQVPEVPFRKARVSVRARSDAPMISDGCQWRKYGQKMAKGNPCPRAYYRCTMAVGCPVRKQVQRCAEDKTILITTYEGNHNHPLPPAAAAMANTTSAAATMVLSGSTTSSTSTNNGFQLSPPAAFPAAYTSTMATLSTSAPFPTITLDLTHVPNNNNHHHHHHHPMQFQQLLPSTVLPAFHGGHAAAGCPPQLLVGQPLMYNQLPPNKLPIMSTSSAGVQLVGGQMQPSMVESVTAAIATDPNFSAALAAAISSIIAAGAPRSTTTTTTTNNNNDDNYNTSPTSNSINVNGGNNNNNPSSSYAASNNSSNIKKQVAHVVGHHHPGSPQLPAQSCTTFSTN</sequence>
<keyword evidence="4" id="KW-0804">Transcription</keyword>
<feature type="region of interest" description="Disordered" evidence="7">
    <location>
        <begin position="507"/>
        <end position="527"/>
    </location>
</feature>
<dbReference type="Gene3D" id="2.20.25.80">
    <property type="entry name" value="WRKY domain"/>
    <property type="match status" value="1"/>
</dbReference>